<dbReference type="EMBL" id="LLXL01000012">
    <property type="protein sequence ID" value="PKK80497.1"/>
    <property type="molecule type" value="Genomic_DNA"/>
</dbReference>
<reference evidence="2 3" key="2">
    <citation type="submission" date="2017-10" db="EMBL/GenBank/DDBJ databases">
        <title>Extensive intraspecific genome diversity in a model arbuscular mycorrhizal fungus.</title>
        <authorList>
            <person name="Chen E.C.H."/>
            <person name="Morin E."/>
            <person name="Baudet D."/>
            <person name="Noel J."/>
            <person name="Ndikumana S."/>
            <person name="Charron P."/>
            <person name="St-Onge C."/>
            <person name="Giorgi J."/>
            <person name="Grigoriev I.V."/>
            <person name="Roux C."/>
            <person name="Martin F.M."/>
            <person name="Corradi N."/>
        </authorList>
    </citation>
    <scope>NUCLEOTIDE SEQUENCE [LARGE SCALE GENOMIC DNA]</scope>
    <source>
        <strain evidence="2 3">C2</strain>
    </source>
</reference>
<name>A0A2N1P2T8_9GLOM</name>
<evidence type="ECO:0000256" key="1">
    <source>
        <dbReference type="SAM" id="Phobius"/>
    </source>
</evidence>
<sequence length="54" mass="6179">MGRTIQSIIRFISNVERETYKKLFIGLSILGALAFLAFIIYKFIMASILIKILV</sequence>
<protein>
    <submittedName>
        <fullName evidence="2">Uncharacterized protein</fullName>
    </submittedName>
</protein>
<reference evidence="2 3" key="1">
    <citation type="submission" date="2016-04" db="EMBL/GenBank/DDBJ databases">
        <title>Genome analyses suggest a sexual origin of heterokaryosis in a supposedly ancient asexual fungus.</title>
        <authorList>
            <person name="Ropars J."/>
            <person name="Sedzielewska K."/>
            <person name="Noel J."/>
            <person name="Charron P."/>
            <person name="Farinelli L."/>
            <person name="Marton T."/>
            <person name="Kruger M."/>
            <person name="Pelin A."/>
            <person name="Brachmann A."/>
            <person name="Corradi N."/>
        </authorList>
    </citation>
    <scope>NUCLEOTIDE SEQUENCE [LARGE SCALE GENOMIC DNA]</scope>
    <source>
        <strain evidence="2 3">C2</strain>
    </source>
</reference>
<feature type="transmembrane region" description="Helical" evidence="1">
    <location>
        <begin position="23"/>
        <end position="44"/>
    </location>
</feature>
<organism evidence="2 3">
    <name type="scientific">Rhizophagus irregularis</name>
    <dbReference type="NCBI Taxonomy" id="588596"/>
    <lineage>
        <taxon>Eukaryota</taxon>
        <taxon>Fungi</taxon>
        <taxon>Fungi incertae sedis</taxon>
        <taxon>Mucoromycota</taxon>
        <taxon>Glomeromycotina</taxon>
        <taxon>Glomeromycetes</taxon>
        <taxon>Glomerales</taxon>
        <taxon>Glomeraceae</taxon>
        <taxon>Rhizophagus</taxon>
    </lineage>
</organism>
<keyword evidence="1" id="KW-0472">Membrane</keyword>
<dbReference type="Proteomes" id="UP000233469">
    <property type="component" value="Unassembled WGS sequence"/>
</dbReference>
<keyword evidence="1" id="KW-0812">Transmembrane</keyword>
<evidence type="ECO:0000313" key="3">
    <source>
        <dbReference type="Proteomes" id="UP000233469"/>
    </source>
</evidence>
<dbReference type="AlphaFoldDB" id="A0A2N1P2T8"/>
<dbReference type="VEuPathDB" id="FungiDB:FUN_002007"/>
<feature type="non-terminal residue" evidence="2">
    <location>
        <position position="54"/>
    </location>
</feature>
<proteinExistence type="predicted"/>
<comment type="caution">
    <text evidence="2">The sequence shown here is derived from an EMBL/GenBank/DDBJ whole genome shotgun (WGS) entry which is preliminary data.</text>
</comment>
<accession>A0A2N1P2T8</accession>
<evidence type="ECO:0000313" key="2">
    <source>
        <dbReference type="EMBL" id="PKK80497.1"/>
    </source>
</evidence>
<keyword evidence="1" id="KW-1133">Transmembrane helix</keyword>
<gene>
    <name evidence="2" type="ORF">RhiirC2_724309</name>
</gene>